<dbReference type="InterPro" id="IPR036236">
    <property type="entry name" value="Znf_C2H2_sf"/>
</dbReference>
<evidence type="ECO:0000256" key="8">
    <source>
        <dbReference type="SAM" id="MobiDB-lite"/>
    </source>
</evidence>
<sequence>MVVFTCNHCGETLHKPKVEKHYQFQCRNYKSVTCVDCFKDFRNEEYVVHTKCITEDERYAAKGTFKNGIVKKGEVKQESWLETIKSICDVEKDLKPSIRRLLQTISEYSNVPRKKAKFMNFINSSSGNKVNMQEVEEAWNIIEKFKNSQQNNSKINNNKRPNDDEATSAAAAKKLKITGPTEPPQVTKIEEKKFSFKEKIAEILNEKQSISLKKLQKKIVKAYVRETGENNCEEKVVKKFTKKLKKIPNVTIEDDKVCVV</sequence>
<feature type="domain" description="Cell growth-regulating nucleolar protein-like winged helix" evidence="10">
    <location>
        <begin position="191"/>
        <end position="260"/>
    </location>
</feature>
<protein>
    <recommendedName>
        <fullName evidence="13">Cell growth-regulating nucleolar protein</fullName>
    </recommendedName>
</protein>
<evidence type="ECO:0000259" key="10">
    <source>
        <dbReference type="Pfam" id="PF25879"/>
    </source>
</evidence>
<dbReference type="SUPFAM" id="SSF57667">
    <property type="entry name" value="beta-beta-alpha zinc fingers"/>
    <property type="match status" value="2"/>
</dbReference>
<dbReference type="Proteomes" id="UP001566132">
    <property type="component" value="Unassembled WGS sequence"/>
</dbReference>
<keyword evidence="2" id="KW-0479">Metal-binding</keyword>
<feature type="domain" description="Zinc finger C2H2 LYAR-type" evidence="9">
    <location>
        <begin position="32"/>
        <end position="59"/>
    </location>
</feature>
<feature type="region of interest" description="Disordered" evidence="8">
    <location>
        <begin position="150"/>
        <end position="169"/>
    </location>
</feature>
<dbReference type="PANTHER" id="PTHR13100:SF10">
    <property type="entry name" value="CELL GROWTH-REGULATING NUCLEOLAR PROTEIN"/>
    <property type="match status" value="1"/>
</dbReference>
<evidence type="ECO:0000256" key="2">
    <source>
        <dbReference type="ARBA" id="ARBA00022723"/>
    </source>
</evidence>
<evidence type="ECO:0008006" key="13">
    <source>
        <dbReference type="Google" id="ProtNLM"/>
    </source>
</evidence>
<dbReference type="Pfam" id="PF25879">
    <property type="entry name" value="WHD_LYAR"/>
    <property type="match status" value="1"/>
</dbReference>
<name>A0ABD1FJW1_HYPHA</name>
<keyword evidence="3" id="KW-0677">Repeat</keyword>
<dbReference type="Gene3D" id="3.30.1490.490">
    <property type="match status" value="1"/>
</dbReference>
<keyword evidence="6" id="KW-0539">Nucleus</keyword>
<evidence type="ECO:0000259" key="9">
    <source>
        <dbReference type="Pfam" id="PF08790"/>
    </source>
</evidence>
<dbReference type="FunFam" id="3.30.1490.490:FF:000001">
    <property type="entry name" value="cell growth-regulating nucleolar protein-like"/>
    <property type="match status" value="1"/>
</dbReference>
<feature type="compositionally biased region" description="Low complexity" evidence="8">
    <location>
        <begin position="150"/>
        <end position="159"/>
    </location>
</feature>
<dbReference type="Pfam" id="PF08790">
    <property type="entry name" value="zf-LYAR"/>
    <property type="match status" value="1"/>
</dbReference>
<keyword evidence="12" id="KW-1185">Reference proteome</keyword>
<reference evidence="11 12" key="1">
    <citation type="submission" date="2024-05" db="EMBL/GenBank/DDBJ databases">
        <title>Genetic variation in Jamaican populations of the coffee berry borer (Hypothenemus hampei).</title>
        <authorList>
            <person name="Errbii M."/>
            <person name="Myrie A."/>
        </authorList>
    </citation>
    <scope>NUCLEOTIDE SEQUENCE [LARGE SCALE GENOMIC DNA]</scope>
    <source>
        <strain evidence="11">JA-Hopewell-2020-01-JO</strain>
        <tissue evidence="11">Whole body</tissue>
    </source>
</reference>
<comment type="subcellular location">
    <subcellularLocation>
        <location evidence="1">Nucleus</location>
    </subcellularLocation>
</comment>
<dbReference type="GO" id="GO:0005634">
    <property type="term" value="C:nucleus"/>
    <property type="evidence" value="ECO:0007669"/>
    <property type="project" value="UniProtKB-SubCell"/>
</dbReference>
<dbReference type="AlphaFoldDB" id="A0ABD1FJW1"/>
<gene>
    <name evidence="11" type="ORF">ABEB36_001993</name>
</gene>
<evidence type="ECO:0000313" key="12">
    <source>
        <dbReference type="Proteomes" id="UP001566132"/>
    </source>
</evidence>
<evidence type="ECO:0000256" key="1">
    <source>
        <dbReference type="ARBA" id="ARBA00004123"/>
    </source>
</evidence>
<organism evidence="11 12">
    <name type="scientific">Hypothenemus hampei</name>
    <name type="common">Coffee berry borer</name>
    <dbReference type="NCBI Taxonomy" id="57062"/>
    <lineage>
        <taxon>Eukaryota</taxon>
        <taxon>Metazoa</taxon>
        <taxon>Ecdysozoa</taxon>
        <taxon>Arthropoda</taxon>
        <taxon>Hexapoda</taxon>
        <taxon>Insecta</taxon>
        <taxon>Pterygota</taxon>
        <taxon>Neoptera</taxon>
        <taxon>Endopterygota</taxon>
        <taxon>Coleoptera</taxon>
        <taxon>Polyphaga</taxon>
        <taxon>Cucujiformia</taxon>
        <taxon>Curculionidae</taxon>
        <taxon>Scolytinae</taxon>
        <taxon>Hypothenemus</taxon>
    </lineage>
</organism>
<dbReference type="InterPro" id="IPR014898">
    <property type="entry name" value="Znf_C2H2_LYAR"/>
</dbReference>
<evidence type="ECO:0000256" key="7">
    <source>
        <dbReference type="PROSITE-ProRule" id="PRU01145"/>
    </source>
</evidence>
<dbReference type="InterPro" id="IPR058719">
    <property type="entry name" value="WHD_LYAR"/>
</dbReference>
<accession>A0ABD1FJW1</accession>
<dbReference type="PROSITE" id="PS51804">
    <property type="entry name" value="ZF_C2HC_LYAR"/>
    <property type="match status" value="1"/>
</dbReference>
<proteinExistence type="predicted"/>
<dbReference type="PANTHER" id="PTHR13100">
    <property type="entry name" value="CELL GROWTH-REGULATING NUCLEOLAR PROTEIN LYAR"/>
    <property type="match status" value="1"/>
</dbReference>
<comment type="caution">
    <text evidence="11">The sequence shown here is derived from an EMBL/GenBank/DDBJ whole genome shotgun (WGS) entry which is preliminary data.</text>
</comment>
<dbReference type="EMBL" id="JBDJPC010000001">
    <property type="protein sequence ID" value="KAL1518358.1"/>
    <property type="molecule type" value="Genomic_DNA"/>
</dbReference>
<evidence type="ECO:0000256" key="4">
    <source>
        <dbReference type="ARBA" id="ARBA00022771"/>
    </source>
</evidence>
<dbReference type="GO" id="GO:0008270">
    <property type="term" value="F:zinc ion binding"/>
    <property type="evidence" value="ECO:0007669"/>
    <property type="project" value="UniProtKB-KW"/>
</dbReference>
<keyword evidence="4 7" id="KW-0863">Zinc-finger</keyword>
<evidence type="ECO:0000313" key="11">
    <source>
        <dbReference type="EMBL" id="KAL1518358.1"/>
    </source>
</evidence>
<evidence type="ECO:0000256" key="5">
    <source>
        <dbReference type="ARBA" id="ARBA00022833"/>
    </source>
</evidence>
<dbReference type="InterPro" id="IPR039999">
    <property type="entry name" value="LYAR"/>
</dbReference>
<evidence type="ECO:0000256" key="3">
    <source>
        <dbReference type="ARBA" id="ARBA00022737"/>
    </source>
</evidence>
<keyword evidence="5" id="KW-0862">Zinc</keyword>
<evidence type="ECO:0000256" key="6">
    <source>
        <dbReference type="ARBA" id="ARBA00023242"/>
    </source>
</evidence>